<sequence>MTAQAIKSTLIQSTESYLNSTVLGIKFCFVDLVLFVACLVYVVA</sequence>
<dbReference type="Proteomes" id="UP000241090">
    <property type="component" value="Segment"/>
</dbReference>
<protein>
    <submittedName>
        <fullName evidence="2">Uncharacterized protein</fullName>
    </submittedName>
</protein>
<evidence type="ECO:0000256" key="1">
    <source>
        <dbReference type="SAM" id="Phobius"/>
    </source>
</evidence>
<evidence type="ECO:0000313" key="2">
    <source>
        <dbReference type="EMBL" id="ATW57881.1"/>
    </source>
</evidence>
<accession>A0A2H4P6S3</accession>
<evidence type="ECO:0000313" key="3">
    <source>
        <dbReference type="Proteomes" id="UP000241090"/>
    </source>
</evidence>
<name>A0A2H4P6S3_9CAUD</name>
<gene>
    <name evidence="2" type="ORF">CNR33_00035</name>
</gene>
<feature type="transmembrane region" description="Helical" evidence="1">
    <location>
        <begin position="23"/>
        <end position="43"/>
    </location>
</feature>
<keyword evidence="1" id="KW-0472">Membrane</keyword>
<organism evidence="2 3">
    <name type="scientific">Pseudomonas phage tabernarius</name>
    <dbReference type="NCBI Taxonomy" id="2048978"/>
    <lineage>
        <taxon>Viruses</taxon>
        <taxon>Duplodnaviria</taxon>
        <taxon>Heunggongvirae</taxon>
        <taxon>Uroviricota</taxon>
        <taxon>Caudoviricetes</taxon>
        <taxon>Lindbergviridae</taxon>
        <taxon>Tabernariusvirus</taxon>
        <taxon>Tabernariusvirus tabernarius</taxon>
    </lineage>
</organism>
<keyword evidence="3" id="KW-1185">Reference proteome</keyword>
<keyword evidence="1" id="KW-1133">Transmembrane helix</keyword>
<reference evidence="2 3" key="1">
    <citation type="submission" date="2017-09" db="EMBL/GenBank/DDBJ databases">
        <authorList>
            <person name="Ehlers B."/>
            <person name="Leendertz F.H."/>
        </authorList>
    </citation>
    <scope>NUCLEOTIDE SEQUENCE [LARGE SCALE GENOMIC DNA]</scope>
</reference>
<keyword evidence="1" id="KW-0812">Transmembrane</keyword>
<proteinExistence type="predicted"/>
<dbReference type="EMBL" id="MG018926">
    <property type="protein sequence ID" value="ATW57881.1"/>
    <property type="molecule type" value="Genomic_DNA"/>
</dbReference>